<gene>
    <name evidence="1" type="ORF">CPELLU_LOCUS16027</name>
</gene>
<dbReference type="Proteomes" id="UP000789759">
    <property type="component" value="Unassembled WGS sequence"/>
</dbReference>
<name>A0A9N9JDY7_9GLOM</name>
<dbReference type="AlphaFoldDB" id="A0A9N9JDY7"/>
<sequence>KAFEKESLKFYNPINQLVLQEVQFNIQDKNYLINYYKENENQCIDTFVKVINKGSISQNVYRNLATLQSDLLQDYNISNAKKKINLEMNKEILIFILDLENIFIIANNKIFYISDQNIEDAMLKYVEKAEYKRIIDILLFIILSLIE</sequence>
<keyword evidence="2" id="KW-1185">Reference proteome</keyword>
<feature type="non-terminal residue" evidence="1">
    <location>
        <position position="1"/>
    </location>
</feature>
<evidence type="ECO:0000313" key="2">
    <source>
        <dbReference type="Proteomes" id="UP000789759"/>
    </source>
</evidence>
<dbReference type="EMBL" id="CAJVQA010022516">
    <property type="protein sequence ID" value="CAG8774207.1"/>
    <property type="molecule type" value="Genomic_DNA"/>
</dbReference>
<protein>
    <submittedName>
        <fullName evidence="1">7043_t:CDS:1</fullName>
    </submittedName>
</protein>
<reference evidence="1" key="1">
    <citation type="submission" date="2021-06" db="EMBL/GenBank/DDBJ databases">
        <authorList>
            <person name="Kallberg Y."/>
            <person name="Tangrot J."/>
            <person name="Rosling A."/>
        </authorList>
    </citation>
    <scope>NUCLEOTIDE SEQUENCE</scope>
    <source>
        <strain evidence="1">FL966</strain>
    </source>
</reference>
<evidence type="ECO:0000313" key="1">
    <source>
        <dbReference type="EMBL" id="CAG8774207.1"/>
    </source>
</evidence>
<organism evidence="1 2">
    <name type="scientific">Cetraspora pellucida</name>
    <dbReference type="NCBI Taxonomy" id="1433469"/>
    <lineage>
        <taxon>Eukaryota</taxon>
        <taxon>Fungi</taxon>
        <taxon>Fungi incertae sedis</taxon>
        <taxon>Mucoromycota</taxon>
        <taxon>Glomeromycotina</taxon>
        <taxon>Glomeromycetes</taxon>
        <taxon>Diversisporales</taxon>
        <taxon>Gigasporaceae</taxon>
        <taxon>Cetraspora</taxon>
    </lineage>
</organism>
<dbReference type="OrthoDB" id="2434739at2759"/>
<comment type="caution">
    <text evidence="1">The sequence shown here is derived from an EMBL/GenBank/DDBJ whole genome shotgun (WGS) entry which is preliminary data.</text>
</comment>
<accession>A0A9N9JDY7</accession>
<proteinExistence type="predicted"/>